<gene>
    <name evidence="1" type="ORF">DPMN_185518</name>
</gene>
<dbReference type="EMBL" id="JAIWYP010000010">
    <property type="protein sequence ID" value="KAH3750978.1"/>
    <property type="molecule type" value="Genomic_DNA"/>
</dbReference>
<keyword evidence="2" id="KW-1185">Reference proteome</keyword>
<organism evidence="1 2">
    <name type="scientific">Dreissena polymorpha</name>
    <name type="common">Zebra mussel</name>
    <name type="synonym">Mytilus polymorpha</name>
    <dbReference type="NCBI Taxonomy" id="45954"/>
    <lineage>
        <taxon>Eukaryota</taxon>
        <taxon>Metazoa</taxon>
        <taxon>Spiralia</taxon>
        <taxon>Lophotrochozoa</taxon>
        <taxon>Mollusca</taxon>
        <taxon>Bivalvia</taxon>
        <taxon>Autobranchia</taxon>
        <taxon>Heteroconchia</taxon>
        <taxon>Euheterodonta</taxon>
        <taxon>Imparidentia</taxon>
        <taxon>Neoheterodontei</taxon>
        <taxon>Myida</taxon>
        <taxon>Dreissenoidea</taxon>
        <taxon>Dreissenidae</taxon>
        <taxon>Dreissena</taxon>
    </lineage>
</organism>
<protein>
    <submittedName>
        <fullName evidence="1">Uncharacterized protein</fullName>
    </submittedName>
</protein>
<dbReference type="Proteomes" id="UP000828390">
    <property type="component" value="Unassembled WGS sequence"/>
</dbReference>
<dbReference type="AlphaFoldDB" id="A0A9D4DL60"/>
<evidence type="ECO:0000313" key="1">
    <source>
        <dbReference type="EMBL" id="KAH3750978.1"/>
    </source>
</evidence>
<accession>A0A9D4DL60</accession>
<proteinExistence type="predicted"/>
<name>A0A9D4DL60_DREPO</name>
<evidence type="ECO:0000313" key="2">
    <source>
        <dbReference type="Proteomes" id="UP000828390"/>
    </source>
</evidence>
<reference evidence="1" key="2">
    <citation type="submission" date="2020-11" db="EMBL/GenBank/DDBJ databases">
        <authorList>
            <person name="McCartney M.A."/>
            <person name="Auch B."/>
            <person name="Kono T."/>
            <person name="Mallez S."/>
            <person name="Becker A."/>
            <person name="Gohl D.M."/>
            <person name="Silverstein K.A.T."/>
            <person name="Koren S."/>
            <person name="Bechman K.B."/>
            <person name="Herman A."/>
            <person name="Abrahante J.E."/>
            <person name="Garbe J."/>
        </authorList>
    </citation>
    <scope>NUCLEOTIDE SEQUENCE</scope>
    <source>
        <strain evidence="1">Duluth1</strain>
        <tissue evidence="1">Whole animal</tissue>
    </source>
</reference>
<sequence length="185" mass="20778">MLHTIATNRIHALQSKGVKLGSSKSYQRDEKGICSDCWETTKFNIGTDENSSTSAHLLTDTKSESCDVSLSEIHKTCRQSISDLKRNYYLKCNISGIGNVSKSVANGDVKSIEEILPQILIDPTDTVSGSENIKSENIKYLLFDIVRIKETLEHIVQDDDYKEMDLNYSESAEAVLNIICKYLFM</sequence>
<comment type="caution">
    <text evidence="1">The sequence shown here is derived from an EMBL/GenBank/DDBJ whole genome shotgun (WGS) entry which is preliminary data.</text>
</comment>
<reference evidence="1" key="1">
    <citation type="journal article" date="2019" name="bioRxiv">
        <title>The Genome of the Zebra Mussel, Dreissena polymorpha: A Resource for Invasive Species Research.</title>
        <authorList>
            <person name="McCartney M.A."/>
            <person name="Auch B."/>
            <person name="Kono T."/>
            <person name="Mallez S."/>
            <person name="Zhang Y."/>
            <person name="Obille A."/>
            <person name="Becker A."/>
            <person name="Abrahante J.E."/>
            <person name="Garbe J."/>
            <person name="Badalamenti J.P."/>
            <person name="Herman A."/>
            <person name="Mangelson H."/>
            <person name="Liachko I."/>
            <person name="Sullivan S."/>
            <person name="Sone E.D."/>
            <person name="Koren S."/>
            <person name="Silverstein K.A.T."/>
            <person name="Beckman K.B."/>
            <person name="Gohl D.M."/>
        </authorList>
    </citation>
    <scope>NUCLEOTIDE SEQUENCE</scope>
    <source>
        <strain evidence="1">Duluth1</strain>
        <tissue evidence="1">Whole animal</tissue>
    </source>
</reference>